<reference evidence="4" key="1">
    <citation type="submission" date="2025-08" db="UniProtKB">
        <authorList>
            <consortium name="RefSeq"/>
        </authorList>
    </citation>
    <scope>IDENTIFICATION</scope>
</reference>
<evidence type="ECO:0000256" key="2">
    <source>
        <dbReference type="SAM" id="SignalP"/>
    </source>
</evidence>
<dbReference type="AlphaFoldDB" id="A0A6I9UP13"/>
<feature type="region of interest" description="Disordered" evidence="1">
    <location>
        <begin position="29"/>
        <end position="52"/>
    </location>
</feature>
<keyword evidence="2" id="KW-0732">Signal</keyword>
<feature type="chain" id="PRO_5027012886" evidence="2">
    <location>
        <begin position="20"/>
        <end position="100"/>
    </location>
</feature>
<dbReference type="Proteomes" id="UP000504604">
    <property type="component" value="Linkage group LG15"/>
</dbReference>
<name>A0A6I9UP13_SESIN</name>
<feature type="signal peptide" evidence="2">
    <location>
        <begin position="1"/>
        <end position="19"/>
    </location>
</feature>
<protein>
    <submittedName>
        <fullName evidence="4">Glycine-rich cell wall structural protein</fullName>
    </submittedName>
</protein>
<sequence>MKYRAFILIALVLVCSVFAAEKSQHETKEVAQNEIKGDETKHTNTHVGHGGGTGVDAGAWFMGRGGGMAGGMGGAPAGGGITAAEAKAYKETRAKVEIKN</sequence>
<dbReference type="KEGG" id="sind:105178408"/>
<dbReference type="GeneID" id="105178408"/>
<dbReference type="InParanoid" id="A0A6I9UP13"/>
<accession>A0A6I9UP13</accession>
<keyword evidence="3" id="KW-1185">Reference proteome</keyword>
<evidence type="ECO:0000313" key="3">
    <source>
        <dbReference type="Proteomes" id="UP000504604"/>
    </source>
</evidence>
<organism evidence="3 4">
    <name type="scientific">Sesamum indicum</name>
    <name type="common">Oriental sesame</name>
    <name type="synonym">Sesamum orientale</name>
    <dbReference type="NCBI Taxonomy" id="4182"/>
    <lineage>
        <taxon>Eukaryota</taxon>
        <taxon>Viridiplantae</taxon>
        <taxon>Streptophyta</taxon>
        <taxon>Embryophyta</taxon>
        <taxon>Tracheophyta</taxon>
        <taxon>Spermatophyta</taxon>
        <taxon>Magnoliopsida</taxon>
        <taxon>eudicotyledons</taxon>
        <taxon>Gunneridae</taxon>
        <taxon>Pentapetalae</taxon>
        <taxon>asterids</taxon>
        <taxon>lamiids</taxon>
        <taxon>Lamiales</taxon>
        <taxon>Pedaliaceae</taxon>
        <taxon>Sesamum</taxon>
    </lineage>
</organism>
<dbReference type="OrthoDB" id="10645574at2759"/>
<evidence type="ECO:0000313" key="4">
    <source>
        <dbReference type="RefSeq" id="XP_011100173.1"/>
    </source>
</evidence>
<proteinExistence type="predicted"/>
<evidence type="ECO:0000256" key="1">
    <source>
        <dbReference type="SAM" id="MobiDB-lite"/>
    </source>
</evidence>
<dbReference type="RefSeq" id="XP_011100173.1">
    <property type="nucleotide sequence ID" value="XM_011101871.2"/>
</dbReference>
<gene>
    <name evidence="4" type="primary">LOC105178408</name>
</gene>
<feature type="compositionally biased region" description="Basic and acidic residues" evidence="1">
    <location>
        <begin position="29"/>
        <end position="42"/>
    </location>
</feature>